<keyword evidence="2" id="KW-1185">Reference proteome</keyword>
<name>A0ACB9RU79_9MYRT</name>
<proteinExistence type="predicted"/>
<dbReference type="Proteomes" id="UP001057402">
    <property type="component" value="Chromosome 3"/>
</dbReference>
<evidence type="ECO:0000313" key="1">
    <source>
        <dbReference type="EMBL" id="KAI4382007.1"/>
    </source>
</evidence>
<organism evidence="1 2">
    <name type="scientific">Melastoma candidum</name>
    <dbReference type="NCBI Taxonomy" id="119954"/>
    <lineage>
        <taxon>Eukaryota</taxon>
        <taxon>Viridiplantae</taxon>
        <taxon>Streptophyta</taxon>
        <taxon>Embryophyta</taxon>
        <taxon>Tracheophyta</taxon>
        <taxon>Spermatophyta</taxon>
        <taxon>Magnoliopsida</taxon>
        <taxon>eudicotyledons</taxon>
        <taxon>Gunneridae</taxon>
        <taxon>Pentapetalae</taxon>
        <taxon>rosids</taxon>
        <taxon>malvids</taxon>
        <taxon>Myrtales</taxon>
        <taxon>Melastomataceae</taxon>
        <taxon>Melastomatoideae</taxon>
        <taxon>Melastomateae</taxon>
        <taxon>Melastoma</taxon>
    </lineage>
</organism>
<comment type="caution">
    <text evidence="1">The sequence shown here is derived from an EMBL/GenBank/DDBJ whole genome shotgun (WGS) entry which is preliminary data.</text>
</comment>
<reference evidence="2" key="1">
    <citation type="journal article" date="2023" name="Front. Plant Sci.">
        <title>Chromosomal-level genome assembly of Melastoma candidum provides insights into trichome evolution.</title>
        <authorList>
            <person name="Zhong Y."/>
            <person name="Wu W."/>
            <person name="Sun C."/>
            <person name="Zou P."/>
            <person name="Liu Y."/>
            <person name="Dai S."/>
            <person name="Zhou R."/>
        </authorList>
    </citation>
    <scope>NUCLEOTIDE SEQUENCE [LARGE SCALE GENOMIC DNA]</scope>
</reference>
<protein>
    <submittedName>
        <fullName evidence="1">Uncharacterized protein</fullName>
    </submittedName>
</protein>
<sequence length="450" mass="49878">MVAIMRSSPGKAQVKFEAGEERLSPPPKRTKLSSGLKRDLGIREVEPEERHPLDEQGPLGLRLKKSPSFLELVRMRLSQENSSHAKGSASTSSAAADKLKASNFPASALRIGTWEYKSRYEGDLVAKCYFAKHKLVWEVLDGALKNKIEMQWSDVVAIKASYGIEGLDTLDVVLARQPLFFRETNPQPRKHTLWQPTSDFTGGQASNYRHHFLQCQQGLLARHFEKLVQCDPRLNFLSQQQNSAIDSLHFDSKDPLFGDHGVNSEKSPFLASLPDEITSPSGSLCSKRNTTEDFPRTGPDDYRRKAASPSSVMDTRAIEDMDQRGMRRCPPIKAPDVSPSISASDMVVHINNCMSDQATPSIPFPPVTGASGESAVAVGKTRPFRKRHPLTETSRAPTDVKNNSGRQKGQGMRRKDSVGELLLNLPRIASLPQILPGAQEDDLGNQQNMW</sequence>
<gene>
    <name evidence="1" type="ORF">MLD38_008022</name>
</gene>
<evidence type="ECO:0000313" key="2">
    <source>
        <dbReference type="Proteomes" id="UP001057402"/>
    </source>
</evidence>
<accession>A0ACB9RU79</accession>
<dbReference type="EMBL" id="CM042882">
    <property type="protein sequence ID" value="KAI4382007.1"/>
    <property type="molecule type" value="Genomic_DNA"/>
</dbReference>